<dbReference type="AlphaFoldDB" id="A0A161QPU8"/>
<keyword evidence="6" id="KW-0012">Acyltransferase</keyword>
<comment type="catalytic activity">
    <reaction evidence="1 6">
        <text>an S-substituted glutathione + H2O = an S-substituted L-cysteinylglycine + L-glutamate</text>
        <dbReference type="Rhea" id="RHEA:59468"/>
        <dbReference type="ChEBI" id="CHEBI:15377"/>
        <dbReference type="ChEBI" id="CHEBI:29985"/>
        <dbReference type="ChEBI" id="CHEBI:90779"/>
        <dbReference type="ChEBI" id="CHEBI:143103"/>
        <dbReference type="EC" id="3.4.19.13"/>
    </reaction>
</comment>
<comment type="PTM">
    <text evidence="6">Cleaved by autocatalysis into a large and a small subunit.</text>
</comment>
<proteinExistence type="inferred from homology"/>
<comment type="similarity">
    <text evidence="6">Belongs to the gamma-glutamyltransferase family.</text>
</comment>
<evidence type="ECO:0000256" key="3">
    <source>
        <dbReference type="ARBA" id="ARBA00047417"/>
    </source>
</evidence>
<dbReference type="InterPro" id="IPR029055">
    <property type="entry name" value="Ntn_hydrolases_N"/>
</dbReference>
<dbReference type="STRING" id="943830.A4A58_07760"/>
<evidence type="ECO:0000313" key="7">
    <source>
        <dbReference type="EMBL" id="KZD23264.1"/>
    </source>
</evidence>
<keyword evidence="6" id="KW-0378">Hydrolase</keyword>
<evidence type="ECO:0000256" key="1">
    <source>
        <dbReference type="ARBA" id="ARBA00001049"/>
    </source>
</evidence>
<dbReference type="InterPro" id="IPR052896">
    <property type="entry name" value="GGT-like_enzyme"/>
</dbReference>
<comment type="catalytic activity">
    <reaction evidence="3 6">
        <text>an N-terminal (5-L-glutamyl)-[peptide] + an alpha-amino acid = 5-L-glutamyl amino acid + an N-terminal L-alpha-aminoacyl-[peptide]</text>
        <dbReference type="Rhea" id="RHEA:23904"/>
        <dbReference type="Rhea" id="RHEA-COMP:9780"/>
        <dbReference type="Rhea" id="RHEA-COMP:9795"/>
        <dbReference type="ChEBI" id="CHEBI:77644"/>
        <dbReference type="ChEBI" id="CHEBI:78597"/>
        <dbReference type="ChEBI" id="CHEBI:78599"/>
        <dbReference type="ChEBI" id="CHEBI:78608"/>
        <dbReference type="EC" id="2.3.2.2"/>
    </reaction>
</comment>
<feature type="binding site" evidence="5">
    <location>
        <position position="430"/>
    </location>
    <ligand>
        <name>L-glutamate</name>
        <dbReference type="ChEBI" id="CHEBI:29985"/>
    </ligand>
</feature>
<gene>
    <name evidence="7" type="ORF">A4A58_07760</name>
</gene>
<dbReference type="GO" id="GO:0036374">
    <property type="term" value="F:glutathione hydrolase activity"/>
    <property type="evidence" value="ECO:0007669"/>
    <property type="project" value="UniProtKB-UniRule"/>
</dbReference>
<dbReference type="GO" id="GO:0006750">
    <property type="term" value="P:glutathione biosynthetic process"/>
    <property type="evidence" value="ECO:0007669"/>
    <property type="project" value="UniProtKB-KW"/>
</dbReference>
<keyword evidence="6 7" id="KW-0808">Transferase</keyword>
<keyword evidence="6" id="KW-0317">Glutathione biosynthesis</keyword>
<dbReference type="Proteomes" id="UP000076574">
    <property type="component" value="Unassembled WGS sequence"/>
</dbReference>
<dbReference type="UniPathway" id="UPA00204"/>
<dbReference type="GO" id="GO:0006751">
    <property type="term" value="P:glutathione catabolic process"/>
    <property type="evidence" value="ECO:0007669"/>
    <property type="project" value="UniProtKB-UniRule"/>
</dbReference>
<evidence type="ECO:0000313" key="8">
    <source>
        <dbReference type="Proteomes" id="UP000076574"/>
    </source>
</evidence>
<dbReference type="RefSeq" id="WP_068733483.1">
    <property type="nucleotide sequence ID" value="NZ_LVYV01000012.1"/>
</dbReference>
<evidence type="ECO:0000256" key="2">
    <source>
        <dbReference type="ARBA" id="ARBA00001089"/>
    </source>
</evidence>
<dbReference type="OrthoDB" id="9781342at2"/>
<protein>
    <recommendedName>
        <fullName evidence="6">Glutathione hydrolase proenzyme</fullName>
        <ecNumber evidence="6">2.3.2.2</ecNumber>
        <ecNumber evidence="6">3.4.19.13</ecNumber>
    </recommendedName>
    <component>
        <recommendedName>
            <fullName evidence="6">Glutathione hydrolase large chain</fullName>
        </recommendedName>
    </component>
    <component>
        <recommendedName>
            <fullName evidence="6">Glutathione hydrolase small chain</fullName>
        </recommendedName>
    </component>
</protein>
<reference evidence="7 8" key="1">
    <citation type="submission" date="2016-03" db="EMBL/GenBank/DDBJ databases">
        <title>Microsymbionts genomes from the relict species Vavilovia formosa (Stev.) Fed.</title>
        <authorList>
            <person name="Kopat V."/>
            <person name="Chirak E."/>
            <person name="Kimeklis A."/>
            <person name="Andronov E."/>
        </authorList>
    </citation>
    <scope>NUCLEOTIDE SEQUENCE [LARGE SCALE GENOMIC DNA]</scope>
    <source>
        <strain evidence="7 8">Vaf07</strain>
    </source>
</reference>
<dbReference type="PANTHER" id="PTHR43881">
    <property type="entry name" value="GAMMA-GLUTAMYLTRANSPEPTIDASE (AFU_ORTHOLOGUE AFUA_4G13580)"/>
    <property type="match status" value="1"/>
</dbReference>
<dbReference type="GO" id="GO:0103068">
    <property type="term" value="F:leukotriene C4 gamma-glutamyl transferase activity"/>
    <property type="evidence" value="ECO:0007669"/>
    <property type="project" value="UniProtKB-EC"/>
</dbReference>
<accession>A0A161QPU8</accession>
<keyword evidence="8" id="KW-1185">Reference proteome</keyword>
<feature type="active site" description="Nucleophile" evidence="4">
    <location>
        <position position="347"/>
    </location>
</feature>
<evidence type="ECO:0000256" key="4">
    <source>
        <dbReference type="PIRSR" id="PIRSR600101-1"/>
    </source>
</evidence>
<dbReference type="PRINTS" id="PR01210">
    <property type="entry name" value="GGTRANSPTASE"/>
</dbReference>
<organism evidence="7 8">
    <name type="scientific">Tardiphaga robiniae</name>
    <dbReference type="NCBI Taxonomy" id="943830"/>
    <lineage>
        <taxon>Bacteria</taxon>
        <taxon>Pseudomonadati</taxon>
        <taxon>Pseudomonadota</taxon>
        <taxon>Alphaproteobacteria</taxon>
        <taxon>Hyphomicrobiales</taxon>
        <taxon>Nitrobacteraceae</taxon>
        <taxon>Tardiphaga</taxon>
    </lineage>
</organism>
<evidence type="ECO:0000256" key="5">
    <source>
        <dbReference type="PIRSR" id="PIRSR600101-2"/>
    </source>
</evidence>
<dbReference type="Gene3D" id="3.60.20.40">
    <property type="match status" value="1"/>
</dbReference>
<keyword evidence="6" id="KW-0865">Zymogen</keyword>
<comment type="catalytic activity">
    <reaction evidence="2 6">
        <text>glutathione + H2O = L-cysteinylglycine + L-glutamate</text>
        <dbReference type="Rhea" id="RHEA:28807"/>
        <dbReference type="ChEBI" id="CHEBI:15377"/>
        <dbReference type="ChEBI" id="CHEBI:29985"/>
        <dbReference type="ChEBI" id="CHEBI:57925"/>
        <dbReference type="ChEBI" id="CHEBI:61694"/>
        <dbReference type="EC" id="3.4.19.13"/>
    </reaction>
</comment>
<dbReference type="InterPro" id="IPR000101">
    <property type="entry name" value="GGT_peptidase"/>
</dbReference>
<comment type="pathway">
    <text evidence="6">Sulfur metabolism; glutathione metabolism.</text>
</comment>
<comment type="subunit">
    <text evidence="6">This enzyme consists of two polypeptide chains, which are synthesized in precursor form from a single polypeptide.</text>
</comment>
<comment type="caution">
    <text evidence="7">The sequence shown here is derived from an EMBL/GenBank/DDBJ whole genome shotgun (WGS) entry which is preliminary data.</text>
</comment>
<name>A0A161QPU8_9BRAD</name>
<dbReference type="EMBL" id="LVYV01000012">
    <property type="protein sequence ID" value="KZD23264.1"/>
    <property type="molecule type" value="Genomic_DNA"/>
</dbReference>
<dbReference type="Pfam" id="PF01019">
    <property type="entry name" value="G_glu_transpept"/>
    <property type="match status" value="1"/>
</dbReference>
<dbReference type="SUPFAM" id="SSF56235">
    <property type="entry name" value="N-terminal nucleophile aminohydrolases (Ntn hydrolases)"/>
    <property type="match status" value="1"/>
</dbReference>
<dbReference type="InterPro" id="IPR043137">
    <property type="entry name" value="GGT_ssub_C"/>
</dbReference>
<dbReference type="InterPro" id="IPR043138">
    <property type="entry name" value="GGT_lsub"/>
</dbReference>
<dbReference type="EC" id="3.4.19.13" evidence="6"/>
<dbReference type="EC" id="2.3.2.2" evidence="6"/>
<dbReference type="Gene3D" id="1.10.246.130">
    <property type="match status" value="1"/>
</dbReference>
<sequence>MRDFMAVARSVAVAEHGMAATSHPLATLAAVEMLKSGGNAIDAALAAVAVQCVADPAMTGIGGDCFALYSPKGGAPIALNGSGRTPAKIDSEKYAASGARDIPETCVETVTVPGAIDAWCKLSKDHGSKPLADVFAAAIDAAENGFLITPRVSADWAKWRRKLELHPDATAQYLPGGHAPAVGDKRVQPALAATLRRVAREGRNGFYQGQVADDIITTLRAIGGAHEADDFNEQRSDYVTPISANHHGYDVAECPPNGQGLAALMILRVLAGYDMANLSEADRIHVLAEATKAAYRTRDAYFCDPAYGQVDVERFLSDKFIGDLRAKIDMKQASPEEHWDSVIHKDTVYLTVVDRDLNAVSLINSLFGPFGSGIYAKKSGVLLHHRGWSFRAKPGHVNSLGPRKRPMHTIIPGMLMKDGRAVMPFGVMGGHYQATGHAQFISDVIDRKMDIQAAAEAPRSFATNNLLQLEKTIPEAVRNDLAARGHTLQMMDTGIGGCQAIQIDYQRGVLLGASDHRKDGLALGF</sequence>
<dbReference type="NCBIfam" id="TIGR00066">
    <property type="entry name" value="g_glut_trans"/>
    <property type="match status" value="1"/>
</dbReference>
<evidence type="ECO:0000256" key="6">
    <source>
        <dbReference type="RuleBase" id="RU368036"/>
    </source>
</evidence>
<dbReference type="PANTHER" id="PTHR43881:SF5">
    <property type="entry name" value="GAMMA-GLUTAMYLTRANSPEPTIDASE"/>
    <property type="match status" value="1"/>
</dbReference>